<evidence type="ECO:0000313" key="1">
    <source>
        <dbReference type="EMBL" id="OAY31374.1"/>
    </source>
</evidence>
<accession>A0A2C9UKL8</accession>
<gene>
    <name evidence="1" type="ORF">MANES_14G107400</name>
</gene>
<sequence length="49" mass="5691">MKLWVRFHTMNRVPYFETCNLVSYSINPELLVTSRISPSASKFGKRSPT</sequence>
<proteinExistence type="predicted"/>
<organism evidence="1">
    <name type="scientific">Manihot esculenta</name>
    <name type="common">Cassava</name>
    <name type="synonym">Jatropha manihot</name>
    <dbReference type="NCBI Taxonomy" id="3983"/>
    <lineage>
        <taxon>Eukaryota</taxon>
        <taxon>Viridiplantae</taxon>
        <taxon>Streptophyta</taxon>
        <taxon>Embryophyta</taxon>
        <taxon>Tracheophyta</taxon>
        <taxon>Spermatophyta</taxon>
        <taxon>Magnoliopsida</taxon>
        <taxon>eudicotyledons</taxon>
        <taxon>Gunneridae</taxon>
        <taxon>Pentapetalae</taxon>
        <taxon>rosids</taxon>
        <taxon>fabids</taxon>
        <taxon>Malpighiales</taxon>
        <taxon>Euphorbiaceae</taxon>
        <taxon>Crotonoideae</taxon>
        <taxon>Manihoteae</taxon>
        <taxon>Manihot</taxon>
    </lineage>
</organism>
<protein>
    <submittedName>
        <fullName evidence="1">Uncharacterized protein</fullName>
    </submittedName>
</protein>
<dbReference type="EMBL" id="CM004400">
    <property type="protein sequence ID" value="OAY31374.1"/>
    <property type="molecule type" value="Genomic_DNA"/>
</dbReference>
<dbReference type="AlphaFoldDB" id="A0A2C9UKL8"/>
<name>A0A2C9UKL8_MANES</name>
<reference evidence="1" key="1">
    <citation type="submission" date="2016-02" db="EMBL/GenBank/DDBJ databases">
        <title>WGS assembly of Manihot esculenta.</title>
        <authorList>
            <person name="Bredeson J.V."/>
            <person name="Prochnik S.E."/>
            <person name="Lyons J.B."/>
            <person name="Schmutz J."/>
            <person name="Grimwood J."/>
            <person name="Vrebalov J."/>
            <person name="Bart R.S."/>
            <person name="Amuge T."/>
            <person name="Ferguson M.E."/>
            <person name="Green R."/>
            <person name="Putnam N."/>
            <person name="Stites J."/>
            <person name="Rounsley S."/>
            <person name="Rokhsar D.S."/>
        </authorList>
    </citation>
    <scope>NUCLEOTIDE SEQUENCE [LARGE SCALE GENOMIC DNA]</scope>
    <source>
        <tissue evidence="1">Leaf</tissue>
    </source>
</reference>